<dbReference type="Gene3D" id="3.90.1530.10">
    <property type="entry name" value="Conserved hypothetical protein from pyrococcus furiosus pfu- 392566-001, ParB domain"/>
    <property type="match status" value="1"/>
</dbReference>
<dbReference type="SUPFAM" id="SSF110849">
    <property type="entry name" value="ParB/Sulfiredoxin"/>
    <property type="match status" value="1"/>
</dbReference>
<dbReference type="AlphaFoldDB" id="A0A5P1FE46"/>
<dbReference type="Pfam" id="PF02195">
    <property type="entry name" value="ParB_N"/>
    <property type="match status" value="1"/>
</dbReference>
<name>A0A5P1FE46_ASPOF</name>
<reference evidence="3" key="1">
    <citation type="journal article" date="2017" name="Nat. Commun.">
        <title>The asparagus genome sheds light on the origin and evolution of a young Y chromosome.</title>
        <authorList>
            <person name="Harkess A."/>
            <person name="Zhou J."/>
            <person name="Xu C."/>
            <person name="Bowers J.E."/>
            <person name="Van der Hulst R."/>
            <person name="Ayyampalayam S."/>
            <person name="Mercati F."/>
            <person name="Riccardi P."/>
            <person name="McKain M.R."/>
            <person name="Kakrana A."/>
            <person name="Tang H."/>
            <person name="Ray J."/>
            <person name="Groenendijk J."/>
            <person name="Arikit S."/>
            <person name="Mathioni S.M."/>
            <person name="Nakano M."/>
            <person name="Shan H."/>
            <person name="Telgmann-Rauber A."/>
            <person name="Kanno A."/>
            <person name="Yue Z."/>
            <person name="Chen H."/>
            <person name="Li W."/>
            <person name="Chen Y."/>
            <person name="Xu X."/>
            <person name="Zhang Y."/>
            <person name="Luo S."/>
            <person name="Chen H."/>
            <person name="Gao J."/>
            <person name="Mao Z."/>
            <person name="Pires J.C."/>
            <person name="Luo M."/>
            <person name="Kudrna D."/>
            <person name="Wing R.A."/>
            <person name="Meyers B.C."/>
            <person name="Yi K."/>
            <person name="Kong H."/>
            <person name="Lavrijsen P."/>
            <person name="Sunseri F."/>
            <person name="Falavigna A."/>
            <person name="Ye Y."/>
            <person name="Leebens-Mack J.H."/>
            <person name="Chen G."/>
        </authorList>
    </citation>
    <scope>NUCLEOTIDE SEQUENCE [LARGE SCALE GENOMIC DNA]</scope>
    <source>
        <strain evidence="3">cv. DH0086</strain>
    </source>
</reference>
<organism evidence="2 3">
    <name type="scientific">Asparagus officinalis</name>
    <name type="common">Garden asparagus</name>
    <dbReference type="NCBI Taxonomy" id="4686"/>
    <lineage>
        <taxon>Eukaryota</taxon>
        <taxon>Viridiplantae</taxon>
        <taxon>Streptophyta</taxon>
        <taxon>Embryophyta</taxon>
        <taxon>Tracheophyta</taxon>
        <taxon>Spermatophyta</taxon>
        <taxon>Magnoliopsida</taxon>
        <taxon>Liliopsida</taxon>
        <taxon>Asparagales</taxon>
        <taxon>Asparagaceae</taxon>
        <taxon>Asparagoideae</taxon>
        <taxon>Asparagus</taxon>
    </lineage>
</organism>
<accession>A0A5P1FE46</accession>
<feature type="domain" description="ParB-like N-terminal" evidence="1">
    <location>
        <begin position="310"/>
        <end position="398"/>
    </location>
</feature>
<gene>
    <name evidence="2" type="ORF">A4U43_C03F10670</name>
</gene>
<protein>
    <recommendedName>
        <fullName evidence="1">ParB-like N-terminal domain-containing protein</fullName>
    </recommendedName>
</protein>
<dbReference type="Pfam" id="PF05910">
    <property type="entry name" value="DUF868"/>
    <property type="match status" value="1"/>
</dbReference>
<dbReference type="PANTHER" id="PTHR31972">
    <property type="entry name" value="EXPRESSED PROTEIN"/>
    <property type="match status" value="1"/>
</dbReference>
<evidence type="ECO:0000259" key="1">
    <source>
        <dbReference type="SMART" id="SM00470"/>
    </source>
</evidence>
<proteinExistence type="predicted"/>
<keyword evidence="3" id="KW-1185">Reference proteome</keyword>
<dbReference type="Proteomes" id="UP000243459">
    <property type="component" value="Chromosome 3"/>
</dbReference>
<dbReference type="SMART" id="SM00470">
    <property type="entry name" value="ParB"/>
    <property type="match status" value="1"/>
</dbReference>
<evidence type="ECO:0000313" key="2">
    <source>
        <dbReference type="EMBL" id="ONK74840.1"/>
    </source>
</evidence>
<dbReference type="InterPro" id="IPR003115">
    <property type="entry name" value="ParB_N"/>
</dbReference>
<dbReference type="Gramene" id="ONK74840">
    <property type="protein sequence ID" value="ONK74840"/>
    <property type="gene ID" value="A4U43_C03F10670"/>
</dbReference>
<sequence length="407" mass="46366">MFTYSTNHLKVNEWVTDSPRFLGFRRKLNFSSSSFKCSQSNISNERLHILLRRRRPHPFSPRRRHKHLHNRLPHKEPPAVIQTSRASKLATRATALAVAVNNKPIATTGTRGAFSFTFGKNSVVGVCWDFSAAKYSLGPEPISDFYVAVIFNDEFALLVGDRSKEFVDSFGCGDNPIADFSMVSRTVKVVGRAIYSTKARFYDEGKEHEIMIKFQGELELSMHVDEKKVLHVRRLRWNFRGNETVFVDGLAVDVMWDLFPWLFEDPAGCAVVLLRTRAAAGRRGADCGWRRRRSEWVPFSKPKSGGLVILDIPLDKIRRPLMRTRANDPQKVKDLMDSISQIGLQEPIDVLEVEGVYYGFSGCHRFEAHQRLGLPTIRCKIRRGTKETLRVRSVNANAKLLYSIIVA</sequence>
<dbReference type="EMBL" id="CM007383">
    <property type="protein sequence ID" value="ONK74840.1"/>
    <property type="molecule type" value="Genomic_DNA"/>
</dbReference>
<dbReference type="FunFam" id="3.90.1530.10:FF:000003">
    <property type="entry name" value="Sulfiredoxin chloroplastic/mitochondrial"/>
    <property type="match status" value="1"/>
</dbReference>
<dbReference type="InterPro" id="IPR036086">
    <property type="entry name" value="ParB/Sulfiredoxin_sf"/>
</dbReference>
<dbReference type="PANTHER" id="PTHR31972:SF48">
    <property type="entry name" value="OS04G0407500 PROTEIN"/>
    <property type="match status" value="1"/>
</dbReference>
<evidence type="ECO:0000313" key="3">
    <source>
        <dbReference type="Proteomes" id="UP000243459"/>
    </source>
</evidence>
<dbReference type="CDD" id="cd16395">
    <property type="entry name" value="Srx"/>
    <property type="match status" value="1"/>
</dbReference>
<dbReference type="InterPro" id="IPR008586">
    <property type="entry name" value="DUF868_pln"/>
</dbReference>